<sequence>MADSTPTEPETLPSRAGADAVAPETVDPVGHRGQLVIKDRAVERIAAAAALQVPGVTRQRGGLSLFTGRDLPRADVTTGGGAVAVNLYIAAEWPYDAAALTRRVHDAVDRQLHELTGLPVHELNVLVAATSVAEPAERNEPSVPVEYTEADIVARTEYRAPVPVVAPLPPLAHPAAAPAAALIAVGALALAFAAARELLIVRGTYAGAPWLRNSFEWFGRLHWQSWIAPVAATLVLLGVVLVVVAVKPRRRTHVPLQVSGPVPTVWMRRTDLARMCSAHASTLPGVHTARTVVDRRRALVSIVGSGEESTADLVAAVRGAVAPNLALLAEPITLVVQVHRPRTAR</sequence>
<dbReference type="AlphaFoldDB" id="A0A098BJN8"/>
<comment type="similarity">
    <text evidence="1">Belongs to the asp23 family.</text>
</comment>
<dbReference type="RefSeq" id="WP_010591976.1">
    <property type="nucleotide sequence ID" value="NZ_CP023714.1"/>
</dbReference>
<dbReference type="Proteomes" id="UP000042997">
    <property type="component" value="Unassembled WGS sequence"/>
</dbReference>
<dbReference type="GeneID" id="66837005"/>
<evidence type="ECO:0000313" key="2">
    <source>
        <dbReference type="EMBL" id="CDZ88913.1"/>
    </source>
</evidence>
<reference evidence="2 3" key="1">
    <citation type="journal article" date="2014" name="Genome Announc.">
        <title>Draft Genome Sequence of Propane- and Butane-Oxidizing Actinobacterium Rhodococcus ruber IEGM 231.</title>
        <authorList>
            <person name="Ivshina I.B."/>
            <person name="Kuyukina M.S."/>
            <person name="Krivoruchko A.V."/>
            <person name="Barbe V."/>
            <person name="Fischer C."/>
        </authorList>
    </citation>
    <scope>NUCLEOTIDE SEQUENCE [LARGE SCALE GENOMIC DNA]</scope>
</reference>
<dbReference type="Pfam" id="PF19803">
    <property type="entry name" value="DUF6286"/>
    <property type="match status" value="1"/>
</dbReference>
<dbReference type="KEGG" id="rrz:CS378_08190"/>
<dbReference type="InterPro" id="IPR005531">
    <property type="entry name" value="Asp23"/>
</dbReference>
<organism evidence="2 3">
    <name type="scientific">Rhodococcus ruber</name>
    <dbReference type="NCBI Taxonomy" id="1830"/>
    <lineage>
        <taxon>Bacteria</taxon>
        <taxon>Bacillati</taxon>
        <taxon>Actinomycetota</taxon>
        <taxon>Actinomycetes</taxon>
        <taxon>Mycobacteriales</taxon>
        <taxon>Nocardiaceae</taxon>
        <taxon>Rhodococcus</taxon>
    </lineage>
</organism>
<name>A0A098BJN8_9NOCA</name>
<dbReference type="eggNOG" id="COG1302">
    <property type="taxonomic scope" value="Bacteria"/>
</dbReference>
<dbReference type="EMBL" id="CCSD01000056">
    <property type="protein sequence ID" value="CDZ88913.1"/>
    <property type="molecule type" value="Genomic_DNA"/>
</dbReference>
<dbReference type="Pfam" id="PF03780">
    <property type="entry name" value="Asp23"/>
    <property type="match status" value="1"/>
</dbReference>
<evidence type="ECO:0000313" key="3">
    <source>
        <dbReference type="Proteomes" id="UP000042997"/>
    </source>
</evidence>
<evidence type="ECO:0000256" key="1">
    <source>
        <dbReference type="ARBA" id="ARBA00005721"/>
    </source>
</evidence>
<dbReference type="OrthoDB" id="5197468at2"/>
<dbReference type="InterPro" id="IPR046253">
    <property type="entry name" value="DUF6286"/>
</dbReference>
<gene>
    <name evidence="2" type="ORF">RHRU231_450080</name>
</gene>
<proteinExistence type="inferred from homology"/>
<accession>A0A098BJN8</accession>
<protein>
    <submittedName>
        <fullName evidence="2">Uncharacterized protein</fullName>
    </submittedName>
</protein>